<keyword evidence="1" id="KW-0732">Signal</keyword>
<evidence type="ECO:0000256" key="1">
    <source>
        <dbReference type="SAM" id="SignalP"/>
    </source>
</evidence>
<feature type="domain" description="Transglycosylase SLT" evidence="2">
    <location>
        <begin position="40"/>
        <end position="218"/>
    </location>
</feature>
<dbReference type="Pfam" id="PF13406">
    <property type="entry name" value="SLT_2"/>
    <property type="match status" value="1"/>
</dbReference>
<dbReference type="PANTHER" id="PTHR30163:SF9">
    <property type="entry name" value="MEMBRANE-BOUND LYTIC MUREIN TRANSGLYCOSYLASE B"/>
    <property type="match status" value="1"/>
</dbReference>
<dbReference type="EC" id="2.4.-.-" evidence="3"/>
<proteinExistence type="predicted"/>
<feature type="chain" id="PRO_5045419425" evidence="1">
    <location>
        <begin position="20"/>
        <end position="258"/>
    </location>
</feature>
<protein>
    <submittedName>
        <fullName evidence="3">Lytic murein transglycosylase</fullName>
        <ecNumber evidence="3">2.4.-.-</ecNumber>
    </submittedName>
</protein>
<evidence type="ECO:0000313" key="4">
    <source>
        <dbReference type="Proteomes" id="UP001597460"/>
    </source>
</evidence>
<dbReference type="Proteomes" id="UP001597460">
    <property type="component" value="Unassembled WGS sequence"/>
</dbReference>
<dbReference type="SUPFAM" id="SSF53955">
    <property type="entry name" value="Lysozyme-like"/>
    <property type="match status" value="1"/>
</dbReference>
<reference evidence="4" key="1">
    <citation type="journal article" date="2019" name="Int. J. Syst. Evol. Microbiol.">
        <title>The Global Catalogue of Microorganisms (GCM) 10K type strain sequencing project: providing services to taxonomists for standard genome sequencing and annotation.</title>
        <authorList>
            <consortium name="The Broad Institute Genomics Platform"/>
            <consortium name="The Broad Institute Genome Sequencing Center for Infectious Disease"/>
            <person name="Wu L."/>
            <person name="Ma J."/>
        </authorList>
    </citation>
    <scope>NUCLEOTIDE SEQUENCE [LARGE SCALE GENOMIC DNA]</scope>
    <source>
        <strain evidence="4">KCTC 52042</strain>
    </source>
</reference>
<dbReference type="InterPro" id="IPR043426">
    <property type="entry name" value="MltB-like"/>
</dbReference>
<comment type="caution">
    <text evidence="3">The sequence shown here is derived from an EMBL/GenBank/DDBJ whole genome shotgun (WGS) entry which is preliminary data.</text>
</comment>
<organism evidence="3 4">
    <name type="scientific">Gracilimonas halophila</name>
    <dbReference type="NCBI Taxonomy" id="1834464"/>
    <lineage>
        <taxon>Bacteria</taxon>
        <taxon>Pseudomonadati</taxon>
        <taxon>Balneolota</taxon>
        <taxon>Balneolia</taxon>
        <taxon>Balneolales</taxon>
        <taxon>Balneolaceae</taxon>
        <taxon>Gracilimonas</taxon>
    </lineage>
</organism>
<keyword evidence="3" id="KW-0328">Glycosyltransferase</keyword>
<dbReference type="PANTHER" id="PTHR30163">
    <property type="entry name" value="MEMBRANE-BOUND LYTIC MUREIN TRANSGLYCOSYLASE B"/>
    <property type="match status" value="1"/>
</dbReference>
<evidence type="ECO:0000259" key="2">
    <source>
        <dbReference type="Pfam" id="PF13406"/>
    </source>
</evidence>
<keyword evidence="4" id="KW-1185">Reference proteome</keyword>
<accession>A0ABW5JFB2</accession>
<dbReference type="EMBL" id="JBHULI010000001">
    <property type="protein sequence ID" value="MFD2531005.1"/>
    <property type="molecule type" value="Genomic_DNA"/>
</dbReference>
<dbReference type="RefSeq" id="WP_390297218.1">
    <property type="nucleotide sequence ID" value="NZ_JBHULI010000001.1"/>
</dbReference>
<dbReference type="InterPro" id="IPR031304">
    <property type="entry name" value="SLT_2"/>
</dbReference>
<dbReference type="GO" id="GO:0016757">
    <property type="term" value="F:glycosyltransferase activity"/>
    <property type="evidence" value="ECO:0007669"/>
    <property type="project" value="UniProtKB-KW"/>
</dbReference>
<keyword evidence="3" id="KW-0808">Transferase</keyword>
<sequence length="258" mass="29661">MKKTITTLLLLFIAVPVMASSSNPDPVKMKENIKELAEYFEAKGYAFNQMIEDPRFKLVEDITGKFTRAAEIKIENFEDYQGVIKYDRKRDKIRDFMTEYAADLESAEKEYGIPKHVIAGIIGIESEFGRYRGSYNPFNAYVSMYAEGHRAEFAKAQLEELLKFTKKRNMDVLSLESSYAGAMSYAQFIPYSLNRWWVGDDLYHMPNNIKSVANYLAHFKEITGSVEKAVFRYNPSSMYTKVVLALADEAVLVMEETE</sequence>
<name>A0ABW5JFB2_9BACT</name>
<gene>
    <name evidence="3" type="ORF">ACFSVN_00935</name>
</gene>
<evidence type="ECO:0000313" key="3">
    <source>
        <dbReference type="EMBL" id="MFD2531005.1"/>
    </source>
</evidence>
<feature type="signal peptide" evidence="1">
    <location>
        <begin position="1"/>
        <end position="19"/>
    </location>
</feature>
<dbReference type="InterPro" id="IPR023346">
    <property type="entry name" value="Lysozyme-like_dom_sf"/>
</dbReference>
<dbReference type="Gene3D" id="1.10.8.350">
    <property type="entry name" value="Bacterial muramidase"/>
    <property type="match status" value="1"/>
</dbReference>